<dbReference type="SUPFAM" id="SSF52540">
    <property type="entry name" value="P-loop containing nucleoside triphosphate hydrolases"/>
    <property type="match status" value="1"/>
</dbReference>
<proteinExistence type="inferred from homology"/>
<name>A0A4S3M850_9RHOB</name>
<dbReference type="InterPro" id="IPR003593">
    <property type="entry name" value="AAA+_ATPase"/>
</dbReference>
<dbReference type="GO" id="GO:0005524">
    <property type="term" value="F:ATP binding"/>
    <property type="evidence" value="ECO:0007669"/>
    <property type="project" value="UniProtKB-KW"/>
</dbReference>
<dbReference type="PROSITE" id="PS50893">
    <property type="entry name" value="ABC_TRANSPORTER_2"/>
    <property type="match status" value="1"/>
</dbReference>
<reference evidence="6 7" key="1">
    <citation type="submission" date="2019-04" db="EMBL/GenBank/DDBJ databases">
        <title>Draft genome sequence of Youngimonas vesicularis.</title>
        <authorList>
            <person name="Hameed A."/>
        </authorList>
    </citation>
    <scope>NUCLEOTIDE SEQUENCE [LARGE SCALE GENOMIC DNA]</scope>
    <source>
        <strain evidence="6 7">CC-AMW-E</strain>
    </source>
</reference>
<dbReference type="InterPro" id="IPR027417">
    <property type="entry name" value="P-loop_NTPase"/>
</dbReference>
<dbReference type="AlphaFoldDB" id="A0A4S3M850"/>
<evidence type="ECO:0000256" key="2">
    <source>
        <dbReference type="ARBA" id="ARBA00022448"/>
    </source>
</evidence>
<dbReference type="InterPro" id="IPR050095">
    <property type="entry name" value="ECF_ABC_transporter_ATP-bd"/>
</dbReference>
<evidence type="ECO:0000313" key="7">
    <source>
        <dbReference type="Proteomes" id="UP000306113"/>
    </source>
</evidence>
<dbReference type="EMBL" id="SSMD01000006">
    <property type="protein sequence ID" value="THD72836.1"/>
    <property type="molecule type" value="Genomic_DNA"/>
</dbReference>
<keyword evidence="4 6" id="KW-0067">ATP-binding</keyword>
<dbReference type="PANTHER" id="PTHR43553">
    <property type="entry name" value="HEAVY METAL TRANSPORTER"/>
    <property type="match status" value="1"/>
</dbReference>
<dbReference type="PANTHER" id="PTHR43553:SF24">
    <property type="entry name" value="ENERGY-COUPLING FACTOR TRANSPORTER ATP-BINDING PROTEIN ECFA1"/>
    <property type="match status" value="1"/>
</dbReference>
<dbReference type="Gene3D" id="3.40.50.300">
    <property type="entry name" value="P-loop containing nucleotide triphosphate hydrolases"/>
    <property type="match status" value="1"/>
</dbReference>
<dbReference type="Proteomes" id="UP000306113">
    <property type="component" value="Unassembled WGS sequence"/>
</dbReference>
<evidence type="ECO:0000259" key="5">
    <source>
        <dbReference type="PROSITE" id="PS50893"/>
    </source>
</evidence>
<dbReference type="GO" id="GO:0043190">
    <property type="term" value="C:ATP-binding cassette (ABC) transporter complex"/>
    <property type="evidence" value="ECO:0007669"/>
    <property type="project" value="TreeGrafter"/>
</dbReference>
<dbReference type="SMART" id="SM00382">
    <property type="entry name" value="AAA"/>
    <property type="match status" value="1"/>
</dbReference>
<keyword evidence="3" id="KW-0547">Nucleotide-binding</keyword>
<evidence type="ECO:0000313" key="6">
    <source>
        <dbReference type="EMBL" id="THD72836.1"/>
    </source>
</evidence>
<evidence type="ECO:0000256" key="3">
    <source>
        <dbReference type="ARBA" id="ARBA00022741"/>
    </source>
</evidence>
<sequence>MQTQQFQIAQEIGAKLPPVELRDVCYARETTQVFQGLSLSLSQRRVGIVGRNGSGKSQLARLIAGLAAPDAGQVTVDGVTVATDRKAAIRTVGILFQNPDHQIIFPTVGEELTFGLTATGTPKAQAREQAHAMLARFGRPDWFDRSVHGLSGGQRHLVCLMAVLMMAPRVIVLDEPFAGLDMATTLRLSRHLSALDQTLIHISHDLSALSGYDRVIWLEQGAVHMDGAPADVLPAYETQMRAWGGSDDFADL</sequence>
<feature type="domain" description="ABC transporter" evidence="5">
    <location>
        <begin position="19"/>
        <end position="245"/>
    </location>
</feature>
<organism evidence="6 7">
    <name type="scientific">Thalassobius vesicularis</name>
    <dbReference type="NCBI Taxonomy" id="1294297"/>
    <lineage>
        <taxon>Bacteria</taxon>
        <taxon>Pseudomonadati</taxon>
        <taxon>Pseudomonadota</taxon>
        <taxon>Alphaproteobacteria</taxon>
        <taxon>Rhodobacterales</taxon>
        <taxon>Roseobacteraceae</taxon>
        <taxon>Thalassovita</taxon>
    </lineage>
</organism>
<dbReference type="OrthoDB" id="9782163at2"/>
<evidence type="ECO:0000256" key="4">
    <source>
        <dbReference type="ARBA" id="ARBA00022840"/>
    </source>
</evidence>
<protein>
    <submittedName>
        <fullName evidence="6">ABC transporter ATP-binding protein</fullName>
    </submittedName>
</protein>
<keyword evidence="7" id="KW-1185">Reference proteome</keyword>
<dbReference type="GO" id="GO:0016887">
    <property type="term" value="F:ATP hydrolysis activity"/>
    <property type="evidence" value="ECO:0007669"/>
    <property type="project" value="InterPro"/>
</dbReference>
<comment type="caution">
    <text evidence="6">The sequence shown here is derived from an EMBL/GenBank/DDBJ whole genome shotgun (WGS) entry which is preliminary data.</text>
</comment>
<accession>A0A4S3M850</accession>
<comment type="similarity">
    <text evidence="1">Belongs to the ABC transporter superfamily.</text>
</comment>
<dbReference type="Pfam" id="PF00005">
    <property type="entry name" value="ABC_tran"/>
    <property type="match status" value="1"/>
</dbReference>
<dbReference type="GO" id="GO:0042626">
    <property type="term" value="F:ATPase-coupled transmembrane transporter activity"/>
    <property type="evidence" value="ECO:0007669"/>
    <property type="project" value="TreeGrafter"/>
</dbReference>
<dbReference type="RefSeq" id="WP_136339733.1">
    <property type="nucleotide sequence ID" value="NZ_SSMD01000006.1"/>
</dbReference>
<keyword evidence="2" id="KW-0813">Transport</keyword>
<dbReference type="InterPro" id="IPR003439">
    <property type="entry name" value="ABC_transporter-like_ATP-bd"/>
</dbReference>
<gene>
    <name evidence="6" type="ORF">E7681_12980</name>
</gene>
<evidence type="ECO:0000256" key="1">
    <source>
        <dbReference type="ARBA" id="ARBA00005417"/>
    </source>
</evidence>
<dbReference type="CDD" id="cd03225">
    <property type="entry name" value="ABC_cobalt_CbiO_domain1"/>
    <property type="match status" value="1"/>
</dbReference>
<dbReference type="InterPro" id="IPR015856">
    <property type="entry name" value="ABC_transpr_CbiO/EcfA_su"/>
</dbReference>